<organism evidence="2 3">
    <name type="scientific">Lacimicrobium alkaliphilum</name>
    <dbReference type="NCBI Taxonomy" id="1526571"/>
    <lineage>
        <taxon>Bacteria</taxon>
        <taxon>Pseudomonadati</taxon>
        <taxon>Pseudomonadota</taxon>
        <taxon>Gammaproteobacteria</taxon>
        <taxon>Alteromonadales</taxon>
        <taxon>Alteromonadaceae</taxon>
        <taxon>Lacimicrobium</taxon>
    </lineage>
</organism>
<accession>A0ABQ1RQG3</accession>
<dbReference type="InterPro" id="IPR022742">
    <property type="entry name" value="Hydrolase_4"/>
</dbReference>
<dbReference type="SUPFAM" id="SSF53474">
    <property type="entry name" value="alpha/beta-Hydrolases"/>
    <property type="match status" value="1"/>
</dbReference>
<sequence length="276" mass="30643">MEKAISFELNDQQLLGIVHQPQECHSTGVLLVVGGPQYRVGSHRQFVQLSRALAAQDIASMRFDYRGMGDSEGEKQSFEGICDDIKVAVDAFCTQTGLTQIVIWGLCDAASAAMIYAHKDSRVKGLVLLNPWLRSEAAMGKTMVRHYYLQRLLSKDFWKKLLGGKVNLGGSIKDARGFVQDSMSTGEQQQGSYQQRMQAGIGKFDGQICLILSGVDLTAREFEQQAVGNKGWPAINGDKCQIHRLEQADHTFSASEFKREVEKLSCDFVCSLLNKK</sequence>
<dbReference type="EMBL" id="BMGJ01000016">
    <property type="protein sequence ID" value="GGD75298.1"/>
    <property type="molecule type" value="Genomic_DNA"/>
</dbReference>
<evidence type="ECO:0000313" key="2">
    <source>
        <dbReference type="EMBL" id="GGD75298.1"/>
    </source>
</evidence>
<keyword evidence="3" id="KW-1185">Reference proteome</keyword>
<dbReference type="Pfam" id="PF12146">
    <property type="entry name" value="Hydrolase_4"/>
    <property type="match status" value="1"/>
</dbReference>
<dbReference type="InterPro" id="IPR029058">
    <property type="entry name" value="AB_hydrolase_fold"/>
</dbReference>
<dbReference type="InterPro" id="IPR017531">
    <property type="entry name" value="Hydrolase-1_PEP"/>
</dbReference>
<dbReference type="Gene3D" id="3.40.50.1820">
    <property type="entry name" value="alpha/beta hydrolase"/>
    <property type="match status" value="1"/>
</dbReference>
<gene>
    <name evidence="2" type="ORF">GCM10011357_32880</name>
</gene>
<dbReference type="NCBIfam" id="TIGR03100">
    <property type="entry name" value="hydr1_PEP"/>
    <property type="match status" value="1"/>
</dbReference>
<evidence type="ECO:0000313" key="3">
    <source>
        <dbReference type="Proteomes" id="UP000614272"/>
    </source>
</evidence>
<keyword evidence="2" id="KW-0378">Hydrolase</keyword>
<reference evidence="3" key="1">
    <citation type="journal article" date="2019" name="Int. J. Syst. Evol. Microbiol.">
        <title>The Global Catalogue of Microorganisms (GCM) 10K type strain sequencing project: providing services to taxonomists for standard genome sequencing and annotation.</title>
        <authorList>
            <consortium name="The Broad Institute Genomics Platform"/>
            <consortium name="The Broad Institute Genome Sequencing Center for Infectious Disease"/>
            <person name="Wu L."/>
            <person name="Ma J."/>
        </authorList>
    </citation>
    <scope>NUCLEOTIDE SEQUENCE [LARGE SCALE GENOMIC DNA]</scope>
    <source>
        <strain evidence="3">CGMCC 1.12923</strain>
    </source>
</reference>
<protein>
    <submittedName>
        <fullName evidence="2">Hydrolase 1, exosortase A system-associated</fullName>
    </submittedName>
</protein>
<name>A0ABQ1RQG3_9ALTE</name>
<dbReference type="Proteomes" id="UP000614272">
    <property type="component" value="Unassembled WGS sequence"/>
</dbReference>
<dbReference type="GO" id="GO:0016787">
    <property type="term" value="F:hydrolase activity"/>
    <property type="evidence" value="ECO:0007669"/>
    <property type="project" value="UniProtKB-KW"/>
</dbReference>
<evidence type="ECO:0000259" key="1">
    <source>
        <dbReference type="Pfam" id="PF12146"/>
    </source>
</evidence>
<dbReference type="RefSeq" id="WP_099035956.1">
    <property type="nucleotide sequence ID" value="NZ_BMGJ01000016.1"/>
</dbReference>
<proteinExistence type="predicted"/>
<feature type="domain" description="Serine aminopeptidase S33" evidence="1">
    <location>
        <begin position="44"/>
        <end position="155"/>
    </location>
</feature>
<comment type="caution">
    <text evidence="2">The sequence shown here is derived from an EMBL/GenBank/DDBJ whole genome shotgun (WGS) entry which is preliminary data.</text>
</comment>